<feature type="compositionally biased region" description="Low complexity" evidence="4">
    <location>
        <begin position="551"/>
        <end position="561"/>
    </location>
</feature>
<feature type="region of interest" description="Disordered" evidence="4">
    <location>
        <begin position="542"/>
        <end position="607"/>
    </location>
</feature>
<dbReference type="InterPro" id="IPR051637">
    <property type="entry name" value="Ank_repeat_dom-contain_49"/>
</dbReference>
<feature type="region of interest" description="Disordered" evidence="4">
    <location>
        <begin position="1"/>
        <end position="24"/>
    </location>
</feature>
<feature type="region of interest" description="Disordered" evidence="4">
    <location>
        <begin position="649"/>
        <end position="684"/>
    </location>
</feature>
<feature type="compositionally biased region" description="Basic and acidic residues" evidence="4">
    <location>
        <begin position="322"/>
        <end position="338"/>
    </location>
</feature>
<feature type="region of interest" description="Disordered" evidence="4">
    <location>
        <begin position="313"/>
        <end position="358"/>
    </location>
</feature>
<evidence type="ECO:0008006" key="7">
    <source>
        <dbReference type="Google" id="ProtNLM"/>
    </source>
</evidence>
<feature type="compositionally biased region" description="Low complexity" evidence="4">
    <location>
        <begin position="666"/>
        <end position="684"/>
    </location>
</feature>
<dbReference type="PANTHER" id="PTHR24180">
    <property type="entry name" value="CYCLIN-DEPENDENT KINASE INHIBITOR 2C-RELATED"/>
    <property type="match status" value="1"/>
</dbReference>
<evidence type="ECO:0000313" key="5">
    <source>
        <dbReference type="EMBL" id="KAL1412903.1"/>
    </source>
</evidence>
<evidence type="ECO:0000256" key="1">
    <source>
        <dbReference type="ARBA" id="ARBA00022737"/>
    </source>
</evidence>
<dbReference type="Gene3D" id="1.25.40.20">
    <property type="entry name" value="Ankyrin repeat-containing domain"/>
    <property type="match status" value="1"/>
</dbReference>
<dbReference type="PROSITE" id="PS50297">
    <property type="entry name" value="ANK_REP_REGION"/>
    <property type="match status" value="2"/>
</dbReference>
<feature type="compositionally biased region" description="Polar residues" evidence="4">
    <location>
        <begin position="401"/>
        <end position="412"/>
    </location>
</feature>
<dbReference type="PANTHER" id="PTHR24180:SF45">
    <property type="entry name" value="POLY [ADP-RIBOSE] POLYMERASE TANKYRASE"/>
    <property type="match status" value="1"/>
</dbReference>
<name>A0ABR3QDY0_9TREE</name>
<feature type="repeat" description="ANK" evidence="3">
    <location>
        <begin position="86"/>
        <end position="118"/>
    </location>
</feature>
<dbReference type="GeneID" id="95981695"/>
<feature type="compositionally biased region" description="Basic and acidic residues" evidence="4">
    <location>
        <begin position="649"/>
        <end position="665"/>
    </location>
</feature>
<gene>
    <name evidence="5" type="ORF">Q8F55_000652</name>
</gene>
<feature type="region of interest" description="Disordered" evidence="4">
    <location>
        <begin position="722"/>
        <end position="772"/>
    </location>
</feature>
<feature type="compositionally biased region" description="Polar residues" evidence="4">
    <location>
        <begin position="496"/>
        <end position="506"/>
    </location>
</feature>
<feature type="region of interest" description="Disordered" evidence="4">
    <location>
        <begin position="803"/>
        <end position="849"/>
    </location>
</feature>
<evidence type="ECO:0000256" key="4">
    <source>
        <dbReference type="SAM" id="MobiDB-lite"/>
    </source>
</evidence>
<feature type="compositionally biased region" description="Basic and acidic residues" evidence="4">
    <location>
        <begin position="477"/>
        <end position="493"/>
    </location>
</feature>
<evidence type="ECO:0000256" key="2">
    <source>
        <dbReference type="ARBA" id="ARBA00023043"/>
    </source>
</evidence>
<feature type="compositionally biased region" description="Low complexity" evidence="4">
    <location>
        <begin position="1"/>
        <end position="19"/>
    </location>
</feature>
<accession>A0ABR3QDY0</accession>
<keyword evidence="1" id="KW-0677">Repeat</keyword>
<comment type="caution">
    <text evidence="5">The sequence shown here is derived from an EMBL/GenBank/DDBJ whole genome shotgun (WGS) entry which is preliminary data.</text>
</comment>
<feature type="region of interest" description="Disordered" evidence="4">
    <location>
        <begin position="200"/>
        <end position="241"/>
    </location>
</feature>
<reference evidence="5 6" key="1">
    <citation type="submission" date="2023-08" db="EMBL/GenBank/DDBJ databases">
        <title>Annotated Genome Sequence of Vanrija albida AlHP1.</title>
        <authorList>
            <person name="Herzog R."/>
        </authorList>
    </citation>
    <scope>NUCLEOTIDE SEQUENCE [LARGE SCALE GENOMIC DNA]</scope>
    <source>
        <strain evidence="5 6">AlHP1</strain>
    </source>
</reference>
<dbReference type="PROSITE" id="PS50088">
    <property type="entry name" value="ANK_REPEAT"/>
    <property type="match status" value="2"/>
</dbReference>
<dbReference type="Proteomes" id="UP001565368">
    <property type="component" value="Unassembled WGS sequence"/>
</dbReference>
<keyword evidence="6" id="KW-1185">Reference proteome</keyword>
<dbReference type="RefSeq" id="XP_069212847.1">
    <property type="nucleotide sequence ID" value="XM_069349303.1"/>
</dbReference>
<organism evidence="5 6">
    <name type="scientific">Vanrija albida</name>
    <dbReference type="NCBI Taxonomy" id="181172"/>
    <lineage>
        <taxon>Eukaryota</taxon>
        <taxon>Fungi</taxon>
        <taxon>Dikarya</taxon>
        <taxon>Basidiomycota</taxon>
        <taxon>Agaricomycotina</taxon>
        <taxon>Tremellomycetes</taxon>
        <taxon>Trichosporonales</taxon>
        <taxon>Trichosporonaceae</taxon>
        <taxon>Vanrija</taxon>
    </lineage>
</organism>
<protein>
    <recommendedName>
        <fullName evidence="7">Ankyrin</fullName>
    </recommendedName>
</protein>
<dbReference type="SUPFAM" id="SSF48403">
    <property type="entry name" value="Ankyrin repeat"/>
    <property type="match status" value="1"/>
</dbReference>
<dbReference type="EMBL" id="JBBXJM010000001">
    <property type="protein sequence ID" value="KAL1412903.1"/>
    <property type="molecule type" value="Genomic_DNA"/>
</dbReference>
<evidence type="ECO:0000256" key="3">
    <source>
        <dbReference type="PROSITE-ProRule" id="PRU00023"/>
    </source>
</evidence>
<evidence type="ECO:0000313" key="6">
    <source>
        <dbReference type="Proteomes" id="UP001565368"/>
    </source>
</evidence>
<dbReference type="InterPro" id="IPR002110">
    <property type="entry name" value="Ankyrin_rpt"/>
</dbReference>
<dbReference type="Pfam" id="PF12796">
    <property type="entry name" value="Ank_2"/>
    <property type="match status" value="2"/>
</dbReference>
<feature type="repeat" description="ANK" evidence="3">
    <location>
        <begin position="136"/>
        <end position="168"/>
    </location>
</feature>
<feature type="region of interest" description="Disordered" evidence="4">
    <location>
        <begin position="372"/>
        <end position="519"/>
    </location>
</feature>
<proteinExistence type="predicted"/>
<feature type="compositionally biased region" description="Basic and acidic residues" evidence="4">
    <location>
        <begin position="227"/>
        <end position="236"/>
    </location>
</feature>
<dbReference type="SMART" id="SM00248">
    <property type="entry name" value="ANK"/>
    <property type="match status" value="3"/>
</dbReference>
<dbReference type="InterPro" id="IPR036770">
    <property type="entry name" value="Ankyrin_rpt-contain_sf"/>
</dbReference>
<feature type="compositionally biased region" description="Low complexity" evidence="4">
    <location>
        <begin position="414"/>
        <end position="428"/>
    </location>
</feature>
<sequence length="864" mass="91380">MPPLALAATPSASTTASAPTPAPTKLEAIRSKMPSSASSRAERVEAKYDVVLDYPNLELHSAAASGNVGLVHYALTHGQPVNSLLHGCLPLHAACSGGSVSVVRMLIERGADVNAPRLPRRYSESKRSGAPAVGTAGSTPLHFAAANGHSAIVQILLACGAVPDKQDKNGLTPLDLADLSGYAEVVRTLAVWSQIADPPLGSEGVGESSKHRSRGYSLSSSQQDDELPSRKGKERAASVVSNASERGIRLLRSSLENGDNDADISRHTSMDPELAEMVKDIARLGEHLNKTAVVSAPPVKTHFFEGDLENTSRFSVASDPNPPHREAASGDRSWDRRTARNGSSGVISPSPLANEWGLGADGQDIVLRRTQVRRSLTDIRKPSHNPPRRMISTPAMPMTKPRSSTLPSQHRVFSSDSSAPASASTSPPTTGPLPEADILVSPVVSDAPEGRQYRGRNVDSATPALDPSAAADSHVTGGDELHEEETHVRRFRGESIGSNGTASSRLILTPPGPSTLAFGHTALPRTEESDRESDMRSLGLIVDSANGSGGRSRAQSASSGSTNYGHPKPLTPVTRSPGTGHGSSRDSSRAPRPVSRQISTRAEAQDVLEQTERDILEIAQMPLTQDNSRSLADQLAAYGESHAIAQELARAERRSTVSSGSERRSYGSSTSNPRRSLTVSSSRVSSTILVDAPLPMAAVNNIYDRRNAAYRERLNALAAVPPIYGHHTPPNQTAGKKLSRSPVAPQPPHKTPSLHKSPSLSGHPGAEAGLVRGGSVNRYKGLAQARAFASATSAPRPAAFSNAYALPQSDAQDSDDSDVQRQAPYAVPASWSGIDPYPEKKSGKWGQLRGAKDHIKGAFGSLRR</sequence>
<keyword evidence="2 3" id="KW-0040">ANK repeat</keyword>